<dbReference type="InterPro" id="IPR001841">
    <property type="entry name" value="Znf_RING"/>
</dbReference>
<evidence type="ECO:0000256" key="1">
    <source>
        <dbReference type="ARBA" id="ARBA00000900"/>
    </source>
</evidence>
<evidence type="ECO:0000256" key="9">
    <source>
        <dbReference type="ARBA" id="ARBA00022786"/>
    </source>
</evidence>
<keyword evidence="8 13" id="KW-0863">Zinc-finger</keyword>
<keyword evidence="18" id="KW-1185">Reference proteome</keyword>
<dbReference type="GO" id="GO:0016567">
    <property type="term" value="P:protein ubiquitination"/>
    <property type="evidence" value="ECO:0007669"/>
    <property type="project" value="InterPro"/>
</dbReference>
<feature type="chain" id="PRO_5035829881" description="RING-type E3 ubiquitin transferase" evidence="15">
    <location>
        <begin position="24"/>
        <end position="244"/>
    </location>
</feature>
<evidence type="ECO:0000256" key="10">
    <source>
        <dbReference type="ARBA" id="ARBA00022833"/>
    </source>
</evidence>
<dbReference type="InterPro" id="IPR013083">
    <property type="entry name" value="Znf_RING/FYVE/PHD"/>
</dbReference>
<keyword evidence="11 14" id="KW-1133">Transmembrane helix</keyword>
<gene>
    <name evidence="17" type="ORF">KP509_13G056800</name>
</gene>
<keyword evidence="12 14" id="KW-0472">Membrane</keyword>
<sequence>MPFHTLLCIFCILFFRYLPLSSASSSISITDTPLLLVKGSGRLLNELNTQNAQNSTVSANGTSYAAMKNSSYSSEPNTSIHKPIMIMIACVLLIVFSCAGVVCIYIHKCLVDPDTSDTPTRRMIHSVLFFNCDTGNRYARSSHLVGSLPTVRFSNQQGDKDCLKLKDKSFSTECAVCLSAFQEDEELCQLPECCHCFHKLCIDMWLLSQLTCPLCRHGILATLKQNSDTGGSTIENSSGYNDIV</sequence>
<evidence type="ECO:0000256" key="2">
    <source>
        <dbReference type="ARBA" id="ARBA00004167"/>
    </source>
</evidence>
<keyword evidence="5" id="KW-0808">Transferase</keyword>
<accession>A0A8T2TDS0</accession>
<evidence type="ECO:0000256" key="13">
    <source>
        <dbReference type="PROSITE-ProRule" id="PRU00175"/>
    </source>
</evidence>
<comment type="catalytic activity">
    <reaction evidence="1">
        <text>S-ubiquitinyl-[E2 ubiquitin-conjugating enzyme]-L-cysteine + [acceptor protein]-L-lysine = [E2 ubiquitin-conjugating enzyme]-L-cysteine + N(6)-ubiquitinyl-[acceptor protein]-L-lysine.</text>
        <dbReference type="EC" id="2.3.2.27"/>
    </reaction>
</comment>
<comment type="subcellular location">
    <subcellularLocation>
        <location evidence="2">Membrane</location>
        <topology evidence="2">Single-pass membrane protein</topology>
    </subcellularLocation>
</comment>
<evidence type="ECO:0000256" key="7">
    <source>
        <dbReference type="ARBA" id="ARBA00022723"/>
    </source>
</evidence>
<evidence type="ECO:0000256" key="8">
    <source>
        <dbReference type="ARBA" id="ARBA00022771"/>
    </source>
</evidence>
<evidence type="ECO:0000256" key="6">
    <source>
        <dbReference type="ARBA" id="ARBA00022692"/>
    </source>
</evidence>
<feature type="transmembrane region" description="Helical" evidence="14">
    <location>
        <begin position="84"/>
        <end position="106"/>
    </location>
</feature>
<dbReference type="PROSITE" id="PS50089">
    <property type="entry name" value="ZF_RING_2"/>
    <property type="match status" value="1"/>
</dbReference>
<dbReference type="GO" id="GO:0061630">
    <property type="term" value="F:ubiquitin protein ligase activity"/>
    <property type="evidence" value="ECO:0007669"/>
    <property type="project" value="UniProtKB-EC"/>
</dbReference>
<evidence type="ECO:0000256" key="4">
    <source>
        <dbReference type="ARBA" id="ARBA00012483"/>
    </source>
</evidence>
<evidence type="ECO:0000256" key="3">
    <source>
        <dbReference type="ARBA" id="ARBA00004906"/>
    </source>
</evidence>
<comment type="pathway">
    <text evidence="3">Protein modification; protein ubiquitination.</text>
</comment>
<proteinExistence type="predicted"/>
<dbReference type="GO" id="GO:0016020">
    <property type="term" value="C:membrane"/>
    <property type="evidence" value="ECO:0007669"/>
    <property type="project" value="UniProtKB-SubCell"/>
</dbReference>
<evidence type="ECO:0000313" key="17">
    <source>
        <dbReference type="EMBL" id="KAH7421427.1"/>
    </source>
</evidence>
<protein>
    <recommendedName>
        <fullName evidence="4">RING-type E3 ubiquitin transferase</fullName>
        <ecNumber evidence="4">2.3.2.27</ecNumber>
    </recommendedName>
</protein>
<dbReference type="PANTHER" id="PTHR46913">
    <property type="entry name" value="RING-H2 FINGER PROTEIN ATL16"/>
    <property type="match status" value="1"/>
</dbReference>
<keyword evidence="6 14" id="KW-0812">Transmembrane</keyword>
<evidence type="ECO:0000313" key="18">
    <source>
        <dbReference type="Proteomes" id="UP000825935"/>
    </source>
</evidence>
<feature type="signal peptide" evidence="15">
    <location>
        <begin position="1"/>
        <end position="23"/>
    </location>
</feature>
<keyword evidence="9" id="KW-0833">Ubl conjugation pathway</keyword>
<reference evidence="17" key="1">
    <citation type="submission" date="2021-08" db="EMBL/GenBank/DDBJ databases">
        <title>WGS assembly of Ceratopteris richardii.</title>
        <authorList>
            <person name="Marchant D.B."/>
            <person name="Chen G."/>
            <person name="Jenkins J."/>
            <person name="Shu S."/>
            <person name="Leebens-Mack J."/>
            <person name="Grimwood J."/>
            <person name="Schmutz J."/>
            <person name="Soltis P."/>
            <person name="Soltis D."/>
            <person name="Chen Z.-H."/>
        </authorList>
    </citation>
    <scope>NUCLEOTIDE SEQUENCE</scope>
    <source>
        <strain evidence="17">Whitten #5841</strain>
        <tissue evidence="17">Leaf</tissue>
    </source>
</reference>
<dbReference type="EC" id="2.3.2.27" evidence="4"/>
<name>A0A8T2TDS0_CERRI</name>
<organism evidence="17 18">
    <name type="scientific">Ceratopteris richardii</name>
    <name type="common">Triangle waterfern</name>
    <dbReference type="NCBI Taxonomy" id="49495"/>
    <lineage>
        <taxon>Eukaryota</taxon>
        <taxon>Viridiplantae</taxon>
        <taxon>Streptophyta</taxon>
        <taxon>Embryophyta</taxon>
        <taxon>Tracheophyta</taxon>
        <taxon>Polypodiopsida</taxon>
        <taxon>Polypodiidae</taxon>
        <taxon>Polypodiales</taxon>
        <taxon>Pteridineae</taxon>
        <taxon>Pteridaceae</taxon>
        <taxon>Parkerioideae</taxon>
        <taxon>Ceratopteris</taxon>
    </lineage>
</organism>
<evidence type="ECO:0000256" key="15">
    <source>
        <dbReference type="SAM" id="SignalP"/>
    </source>
</evidence>
<dbReference type="Pfam" id="PF13639">
    <property type="entry name" value="zf-RING_2"/>
    <property type="match status" value="1"/>
</dbReference>
<dbReference type="InterPro" id="IPR044600">
    <property type="entry name" value="ATL1/ATL16-like"/>
</dbReference>
<comment type="caution">
    <text evidence="17">The sequence shown here is derived from an EMBL/GenBank/DDBJ whole genome shotgun (WGS) entry which is preliminary data.</text>
</comment>
<dbReference type="Gene3D" id="3.30.40.10">
    <property type="entry name" value="Zinc/RING finger domain, C3HC4 (zinc finger)"/>
    <property type="match status" value="1"/>
</dbReference>
<keyword evidence="15" id="KW-0732">Signal</keyword>
<feature type="domain" description="RING-type" evidence="16">
    <location>
        <begin position="174"/>
        <end position="216"/>
    </location>
</feature>
<dbReference type="AlphaFoldDB" id="A0A8T2TDS0"/>
<evidence type="ECO:0000256" key="14">
    <source>
        <dbReference type="SAM" id="Phobius"/>
    </source>
</evidence>
<evidence type="ECO:0000259" key="16">
    <source>
        <dbReference type="PROSITE" id="PS50089"/>
    </source>
</evidence>
<keyword evidence="7" id="KW-0479">Metal-binding</keyword>
<dbReference type="PANTHER" id="PTHR46913:SF1">
    <property type="entry name" value="RING-H2 FINGER PROTEIN ATL16"/>
    <property type="match status" value="1"/>
</dbReference>
<dbReference type="SUPFAM" id="SSF57850">
    <property type="entry name" value="RING/U-box"/>
    <property type="match status" value="1"/>
</dbReference>
<dbReference type="OrthoDB" id="9984778at2759"/>
<dbReference type="GO" id="GO:0008270">
    <property type="term" value="F:zinc ion binding"/>
    <property type="evidence" value="ECO:0007669"/>
    <property type="project" value="UniProtKB-KW"/>
</dbReference>
<dbReference type="Proteomes" id="UP000825935">
    <property type="component" value="Chromosome 13"/>
</dbReference>
<keyword evidence="10" id="KW-0862">Zinc</keyword>
<evidence type="ECO:0000256" key="5">
    <source>
        <dbReference type="ARBA" id="ARBA00022679"/>
    </source>
</evidence>
<dbReference type="EMBL" id="CM035418">
    <property type="protein sequence ID" value="KAH7421427.1"/>
    <property type="molecule type" value="Genomic_DNA"/>
</dbReference>
<dbReference type="SMART" id="SM00184">
    <property type="entry name" value="RING"/>
    <property type="match status" value="1"/>
</dbReference>
<evidence type="ECO:0000256" key="12">
    <source>
        <dbReference type="ARBA" id="ARBA00023136"/>
    </source>
</evidence>
<evidence type="ECO:0000256" key="11">
    <source>
        <dbReference type="ARBA" id="ARBA00022989"/>
    </source>
</evidence>